<accession>A0ABS3GWD5</accession>
<dbReference type="InterPro" id="IPR001296">
    <property type="entry name" value="Glyco_trans_1"/>
</dbReference>
<gene>
    <name evidence="2" type="ORF">JZO69_01775</name>
</gene>
<dbReference type="InterPro" id="IPR050194">
    <property type="entry name" value="Glycosyltransferase_grp1"/>
</dbReference>
<sequence>MKTILFVSPTGTLDNGAEVSIFNLMKFLAFEGYKVINIAPTQQKVTENDYSKRFTECGIDCILINSQRWWWEDAPGHLFGTEAQRANSYRETIKKITDVIEENKVDIVISNTVNIFQGAVAAALKETPHFWLIHEFPENEFAYYINKLDFIDDYSTEIFAVNGQLSEKIAELFPNRKIKSFSPYTEIDTIEPKAGKKQRIVSIGRISERKNQLELIQAFENLNRSDIELVFIGGWDEEYKKECTDHIKKNRVKNISFLGNMENPWENLTDQDLCVFPSAMETFGLVYVEALLNGIPVILSDNPGHSSAYEMFKFGQLYKTGNVEELTSLIETTLDNFTQVRKDAFKFITEAKNIYELSVVYKEIIKEIDTNDHKQENSVRHISNLLTLDEKKSKLARLEFKVRQKLQRIIYKVFRK</sequence>
<dbReference type="SUPFAM" id="SSF53756">
    <property type="entry name" value="UDP-Glycosyltransferase/glycogen phosphorylase"/>
    <property type="match status" value="1"/>
</dbReference>
<evidence type="ECO:0000313" key="3">
    <source>
        <dbReference type="Proteomes" id="UP000664632"/>
    </source>
</evidence>
<dbReference type="Pfam" id="PF00534">
    <property type="entry name" value="Glycos_transf_1"/>
    <property type="match status" value="1"/>
</dbReference>
<evidence type="ECO:0000259" key="1">
    <source>
        <dbReference type="Pfam" id="PF00534"/>
    </source>
</evidence>
<dbReference type="PANTHER" id="PTHR45947">
    <property type="entry name" value="SULFOQUINOVOSYL TRANSFERASE SQD2"/>
    <property type="match status" value="1"/>
</dbReference>
<proteinExistence type="predicted"/>
<evidence type="ECO:0000313" key="2">
    <source>
        <dbReference type="EMBL" id="MBO0439086.1"/>
    </source>
</evidence>
<comment type="caution">
    <text evidence="2">The sequence shown here is derived from an EMBL/GenBank/DDBJ whole genome shotgun (WGS) entry which is preliminary data.</text>
</comment>
<keyword evidence="3" id="KW-1185">Reference proteome</keyword>
<dbReference type="EMBL" id="JAFLWD010000006">
    <property type="protein sequence ID" value="MBO0439086.1"/>
    <property type="molecule type" value="Genomic_DNA"/>
</dbReference>
<dbReference type="CDD" id="cd03801">
    <property type="entry name" value="GT4_PimA-like"/>
    <property type="match status" value="1"/>
</dbReference>
<organism evidence="2 3">
    <name type="scientific">Candidatus Enterococcus ikei</name>
    <dbReference type="NCBI Taxonomy" id="2815326"/>
    <lineage>
        <taxon>Bacteria</taxon>
        <taxon>Bacillati</taxon>
        <taxon>Bacillota</taxon>
        <taxon>Bacilli</taxon>
        <taxon>Lactobacillales</taxon>
        <taxon>Enterococcaceae</taxon>
        <taxon>Enterococcus</taxon>
    </lineage>
</organism>
<dbReference type="Proteomes" id="UP000664632">
    <property type="component" value="Unassembled WGS sequence"/>
</dbReference>
<feature type="domain" description="Glycosyl transferase family 1" evidence="1">
    <location>
        <begin position="186"/>
        <end position="336"/>
    </location>
</feature>
<dbReference type="PANTHER" id="PTHR45947:SF3">
    <property type="entry name" value="SULFOQUINOVOSYL TRANSFERASE SQD2"/>
    <property type="match status" value="1"/>
</dbReference>
<protein>
    <submittedName>
        <fullName evidence="2">Glycosyltransferase family 4 protein</fullName>
    </submittedName>
</protein>
<reference evidence="2 3" key="1">
    <citation type="submission" date="2021-03" db="EMBL/GenBank/DDBJ databases">
        <title>Enterococcal diversity collection.</title>
        <authorList>
            <person name="Gilmore M.S."/>
            <person name="Schwartzman J."/>
            <person name="Van Tyne D."/>
            <person name="Martin M."/>
            <person name="Earl A.M."/>
            <person name="Manson A.L."/>
            <person name="Straub T."/>
            <person name="Salamzade R."/>
            <person name="Saavedra J."/>
            <person name="Lebreton F."/>
            <person name="Prichula J."/>
            <person name="Schaufler K."/>
            <person name="Gaca A."/>
            <person name="Sgardioli B."/>
            <person name="Wagenaar J."/>
            <person name="Strong T."/>
        </authorList>
    </citation>
    <scope>NUCLEOTIDE SEQUENCE [LARGE SCALE GENOMIC DNA]</scope>
    <source>
        <strain evidence="2 3">DIV0869a</strain>
    </source>
</reference>
<name>A0ABS3GWD5_9ENTE</name>
<dbReference type="Gene3D" id="3.40.50.2000">
    <property type="entry name" value="Glycogen Phosphorylase B"/>
    <property type="match status" value="2"/>
</dbReference>